<keyword evidence="2" id="KW-1185">Reference proteome</keyword>
<sequence>MKYQIKLTTLSDTIIGSAEAYGPIIDNDIVFDENGFPFIPAKRIKGLFRNAAEDLFKIEGFKELLSIDDSNIINKLFGDGGKTDSFPSIIFDNLYVCEVEKLFEWGEYLKETYPDFFNYHNVLDYFTFLRRQTAIESTTKITKEHSLRTIRVLTGKNEFSGYITVNNRDENVEKLLSFISLYLDRMGSKRNRGFGKIAVEILDEKEKSLTNELREKLEKEL</sequence>
<proteinExistence type="predicted"/>
<gene>
    <name evidence="1" type="ORF">E0946_06465</name>
</gene>
<comment type="caution">
    <text evidence="1">The sequence shown here is derived from an EMBL/GenBank/DDBJ whole genome shotgun (WGS) entry which is preliminary data.</text>
</comment>
<evidence type="ECO:0000313" key="1">
    <source>
        <dbReference type="EMBL" id="TDF72560.1"/>
    </source>
</evidence>
<evidence type="ECO:0000313" key="2">
    <source>
        <dbReference type="Proteomes" id="UP000294588"/>
    </source>
</evidence>
<protein>
    <submittedName>
        <fullName evidence="1">Uncharacterized protein</fullName>
    </submittedName>
</protein>
<organism evidence="1 2">
    <name type="scientific">Candidatus Syntrophosphaera thermopropionivorans</name>
    <dbReference type="NCBI Taxonomy" id="2593015"/>
    <lineage>
        <taxon>Bacteria</taxon>
        <taxon>Pseudomonadati</taxon>
        <taxon>Candidatus Cloacimonadota</taxon>
        <taxon>Candidatus Cloacimonadia</taxon>
        <taxon>Candidatus Cloacimonadales</taxon>
        <taxon>Candidatus Cloacimonadaceae</taxon>
        <taxon>Candidatus Syntrophosphaera</taxon>
    </lineage>
</organism>
<name>A0AC61QHX7_9BACT</name>
<reference evidence="1" key="1">
    <citation type="submission" date="2019-03" db="EMBL/GenBank/DDBJ databases">
        <title>Candidatus Syntrophosphaera thermopropionivorans: a novel player in syntrophic propionate oxidation during anaerobic digestion.</title>
        <authorList>
            <person name="Dyksma S."/>
        </authorList>
    </citation>
    <scope>NUCLEOTIDE SEQUENCE</scope>
    <source>
        <strain evidence="1">W5</strain>
    </source>
</reference>
<accession>A0AC61QHX7</accession>
<dbReference type="EMBL" id="SMOG01000026">
    <property type="protein sequence ID" value="TDF72560.1"/>
    <property type="molecule type" value="Genomic_DNA"/>
</dbReference>
<dbReference type="Proteomes" id="UP000294588">
    <property type="component" value="Unassembled WGS sequence"/>
</dbReference>